<gene>
    <name evidence="3" type="ORF">WDS16_16755</name>
</gene>
<dbReference type="InterPro" id="IPR050469">
    <property type="entry name" value="Diguanylate_Cyclase"/>
</dbReference>
<dbReference type="NCBIfam" id="TIGR00254">
    <property type="entry name" value="GGDEF"/>
    <property type="match status" value="1"/>
</dbReference>
<dbReference type="Proteomes" id="UP001432000">
    <property type="component" value="Chromosome"/>
</dbReference>
<feature type="transmembrane region" description="Helical" evidence="1">
    <location>
        <begin position="162"/>
        <end position="182"/>
    </location>
</feature>
<dbReference type="InterPro" id="IPR029787">
    <property type="entry name" value="Nucleotide_cyclase"/>
</dbReference>
<feature type="transmembrane region" description="Helical" evidence="1">
    <location>
        <begin position="62"/>
        <end position="80"/>
    </location>
</feature>
<keyword evidence="3" id="KW-0548">Nucleotidyltransferase</keyword>
<dbReference type="CDD" id="cd01949">
    <property type="entry name" value="GGDEF"/>
    <property type="match status" value="1"/>
</dbReference>
<evidence type="ECO:0000313" key="3">
    <source>
        <dbReference type="EMBL" id="WXG66915.1"/>
    </source>
</evidence>
<reference evidence="3 4" key="1">
    <citation type="submission" date="2024-03" db="EMBL/GenBank/DDBJ databases">
        <title>Natural products discovery in diverse microorganisms through a two-stage MS feature dereplication strategy.</title>
        <authorList>
            <person name="Zhang R."/>
        </authorList>
    </citation>
    <scope>NUCLEOTIDE SEQUENCE [LARGE SCALE GENOMIC DNA]</scope>
    <source>
        <strain evidence="3 4">18930</strain>
    </source>
</reference>
<keyword evidence="1" id="KW-0472">Membrane</keyword>
<dbReference type="GO" id="GO:0052621">
    <property type="term" value="F:diguanylate cyclase activity"/>
    <property type="evidence" value="ECO:0007669"/>
    <property type="project" value="UniProtKB-EC"/>
</dbReference>
<dbReference type="Gene3D" id="3.30.70.270">
    <property type="match status" value="1"/>
</dbReference>
<dbReference type="InterPro" id="IPR043128">
    <property type="entry name" value="Rev_trsase/Diguanyl_cyclase"/>
</dbReference>
<dbReference type="SUPFAM" id="SSF55073">
    <property type="entry name" value="Nucleotide cyclase"/>
    <property type="match status" value="1"/>
</dbReference>
<keyword evidence="1" id="KW-1133">Transmembrane helix</keyword>
<feature type="transmembrane region" description="Helical" evidence="1">
    <location>
        <begin position="135"/>
        <end position="156"/>
    </location>
</feature>
<evidence type="ECO:0000256" key="1">
    <source>
        <dbReference type="SAM" id="Phobius"/>
    </source>
</evidence>
<feature type="transmembrane region" description="Helical" evidence="1">
    <location>
        <begin position="100"/>
        <end position="123"/>
    </location>
</feature>
<accession>A0ABZ2PD90</accession>
<protein>
    <submittedName>
        <fullName evidence="3">GGDEF domain-containing protein</fullName>
        <ecNumber evidence="3">2.7.7.65</ecNumber>
    </submittedName>
</protein>
<sequence>MGALRVWWSAAVDYDWVVSYHRTHPVLRTAPYLIATTFALFAFIAALNLASSRGEVAPYARWVLACVVVLSLMNGVWWLQGKLPTRTQSRWFVAVGDSEIAAMLFSLPQTPIAIALGMLFAPAGNYTNVFHGPRAFVVHHLLSLGVVVVLFFRVIVSEPEETLTALTALIAVIMVLFAASPLNHFFFDSLRQDAARSYFDHLTGLRNRRGLFAAVNVLLQGPKAGESPNFRSVSAISIDLDSFKAVNDRFGHATGDEVLRDTAARIRRLCGDEAIGARLGGEEFVVVLVSEPDRAGQLACSLLSAIFNADDRAPVSASIGVASAPIQDFESGVDMPRTVRALIDVADDAMYEAKRRGGNRIVVGRVRD</sequence>
<dbReference type="RefSeq" id="WP_338886351.1">
    <property type="nucleotide sequence ID" value="NZ_CP147846.1"/>
</dbReference>
<evidence type="ECO:0000259" key="2">
    <source>
        <dbReference type="PROSITE" id="PS50887"/>
    </source>
</evidence>
<dbReference type="PROSITE" id="PS50887">
    <property type="entry name" value="GGDEF"/>
    <property type="match status" value="1"/>
</dbReference>
<dbReference type="InterPro" id="IPR000160">
    <property type="entry name" value="GGDEF_dom"/>
</dbReference>
<proteinExistence type="predicted"/>
<name>A0ABZ2PD90_9NOCA</name>
<dbReference type="EMBL" id="CP147846">
    <property type="protein sequence ID" value="WXG66915.1"/>
    <property type="molecule type" value="Genomic_DNA"/>
</dbReference>
<organism evidence="3 4">
    <name type="scientific">Rhodococcus sovatensis</name>
    <dbReference type="NCBI Taxonomy" id="1805840"/>
    <lineage>
        <taxon>Bacteria</taxon>
        <taxon>Bacillati</taxon>
        <taxon>Actinomycetota</taxon>
        <taxon>Actinomycetes</taxon>
        <taxon>Mycobacteriales</taxon>
        <taxon>Nocardiaceae</taxon>
        <taxon>Rhodococcus</taxon>
    </lineage>
</organism>
<dbReference type="PANTHER" id="PTHR45138">
    <property type="entry name" value="REGULATORY COMPONENTS OF SENSORY TRANSDUCTION SYSTEM"/>
    <property type="match status" value="1"/>
</dbReference>
<keyword evidence="3" id="KW-0808">Transferase</keyword>
<evidence type="ECO:0000313" key="4">
    <source>
        <dbReference type="Proteomes" id="UP001432000"/>
    </source>
</evidence>
<keyword evidence="1" id="KW-0812">Transmembrane</keyword>
<dbReference type="EC" id="2.7.7.65" evidence="3"/>
<dbReference type="PANTHER" id="PTHR45138:SF9">
    <property type="entry name" value="DIGUANYLATE CYCLASE DGCM-RELATED"/>
    <property type="match status" value="1"/>
</dbReference>
<feature type="domain" description="GGDEF" evidence="2">
    <location>
        <begin position="231"/>
        <end position="366"/>
    </location>
</feature>
<dbReference type="Pfam" id="PF00990">
    <property type="entry name" value="GGDEF"/>
    <property type="match status" value="1"/>
</dbReference>
<keyword evidence="4" id="KW-1185">Reference proteome</keyword>
<feature type="transmembrane region" description="Helical" evidence="1">
    <location>
        <begin position="30"/>
        <end position="50"/>
    </location>
</feature>
<dbReference type="SMART" id="SM00267">
    <property type="entry name" value="GGDEF"/>
    <property type="match status" value="1"/>
</dbReference>